<accession>M5U1J6</accession>
<keyword evidence="2" id="KW-1185">Reference proteome</keyword>
<dbReference type="Proteomes" id="UP000011885">
    <property type="component" value="Unassembled WGS sequence"/>
</dbReference>
<dbReference type="EMBL" id="ANOH01000228">
    <property type="protein sequence ID" value="EMI55154.1"/>
    <property type="molecule type" value="Genomic_DNA"/>
</dbReference>
<evidence type="ECO:0000313" key="1">
    <source>
        <dbReference type="EMBL" id="EMI55154.1"/>
    </source>
</evidence>
<name>M5U1J6_9BACT</name>
<reference evidence="1 2" key="1">
    <citation type="journal article" date="2013" name="Mar. Genomics">
        <title>Expression of sulfatases in Rhodopirellula baltica and the diversity of sulfatases in the genus Rhodopirellula.</title>
        <authorList>
            <person name="Wegner C.E."/>
            <person name="Richter-Heitmann T."/>
            <person name="Klindworth A."/>
            <person name="Klockow C."/>
            <person name="Richter M."/>
            <person name="Achstetter T."/>
            <person name="Glockner F.O."/>
            <person name="Harder J."/>
        </authorList>
    </citation>
    <scope>NUCLEOTIDE SEQUENCE [LARGE SCALE GENOMIC DNA]</scope>
    <source>
        <strain evidence="1 2">SM41</strain>
    </source>
</reference>
<sequence length="43" mass="4800">MAVPAILRCRLFGWQLSANPSSTKENQTDYLETVCTSLMNPVL</sequence>
<dbReference type="PATRIC" id="fig|1263870.3.peg.3701"/>
<organism evidence="1 2">
    <name type="scientific">Rhodopirellula sallentina SM41</name>
    <dbReference type="NCBI Taxonomy" id="1263870"/>
    <lineage>
        <taxon>Bacteria</taxon>
        <taxon>Pseudomonadati</taxon>
        <taxon>Planctomycetota</taxon>
        <taxon>Planctomycetia</taxon>
        <taxon>Pirellulales</taxon>
        <taxon>Pirellulaceae</taxon>
        <taxon>Rhodopirellula</taxon>
    </lineage>
</organism>
<comment type="caution">
    <text evidence="1">The sequence shown here is derived from an EMBL/GenBank/DDBJ whole genome shotgun (WGS) entry which is preliminary data.</text>
</comment>
<dbReference type="AlphaFoldDB" id="M5U1J6"/>
<proteinExistence type="predicted"/>
<evidence type="ECO:0000313" key="2">
    <source>
        <dbReference type="Proteomes" id="UP000011885"/>
    </source>
</evidence>
<gene>
    <name evidence="1" type="ORF">RSSM_03478</name>
</gene>
<protein>
    <submittedName>
        <fullName evidence="1">Uncharacterized protein</fullName>
    </submittedName>
</protein>